<dbReference type="STRING" id="889378.Spiaf_2300"/>
<dbReference type="AlphaFoldDB" id="H9ULE0"/>
<gene>
    <name evidence="2" type="ordered locus">Spiaf_2300</name>
</gene>
<dbReference type="PROSITE" id="PS51819">
    <property type="entry name" value="VOC"/>
    <property type="match status" value="1"/>
</dbReference>
<dbReference type="PATRIC" id="fig|889378.3.peg.2272"/>
<dbReference type="InterPro" id="IPR029068">
    <property type="entry name" value="Glyas_Bleomycin-R_OHBP_Dase"/>
</dbReference>
<dbReference type="InterPro" id="IPR004360">
    <property type="entry name" value="Glyas_Fos-R_dOase_dom"/>
</dbReference>
<evidence type="ECO:0000313" key="3">
    <source>
        <dbReference type="Proteomes" id="UP000007383"/>
    </source>
</evidence>
<reference evidence="3" key="1">
    <citation type="journal article" date="2013" name="Stand. Genomic Sci.">
        <title>Complete genome sequence of the halophilic bacterium Spirochaeta africana type strain (Z-7692(T)) from the alkaline Lake Magadi in the East African Rift.</title>
        <authorList>
            <person name="Liolos K."/>
            <person name="Abt B."/>
            <person name="Scheuner C."/>
            <person name="Teshima H."/>
            <person name="Held B."/>
            <person name="Lapidus A."/>
            <person name="Nolan M."/>
            <person name="Lucas S."/>
            <person name="Deshpande S."/>
            <person name="Cheng J.F."/>
            <person name="Tapia R."/>
            <person name="Goodwin L.A."/>
            <person name="Pitluck S."/>
            <person name="Pagani I."/>
            <person name="Ivanova N."/>
            <person name="Mavromatis K."/>
            <person name="Mikhailova N."/>
            <person name="Huntemann M."/>
            <person name="Pati A."/>
            <person name="Chen A."/>
            <person name="Palaniappan K."/>
            <person name="Land M."/>
            <person name="Rohde M."/>
            <person name="Tindall B.J."/>
            <person name="Detter J.C."/>
            <person name="Goker M."/>
            <person name="Bristow J."/>
            <person name="Eisen J.A."/>
            <person name="Markowitz V."/>
            <person name="Hugenholtz P."/>
            <person name="Woyke T."/>
            <person name="Klenk H.P."/>
            <person name="Kyrpides N.C."/>
        </authorList>
    </citation>
    <scope>NUCLEOTIDE SEQUENCE</scope>
    <source>
        <strain evidence="3">ATCC 700263 / DSM 8902 / Z-7692</strain>
    </source>
</reference>
<dbReference type="eggNOG" id="COG0346">
    <property type="taxonomic scope" value="Bacteria"/>
</dbReference>
<feature type="domain" description="VOC" evidence="1">
    <location>
        <begin position="4"/>
        <end position="115"/>
    </location>
</feature>
<name>H9ULE0_SPIAZ</name>
<dbReference type="InterPro" id="IPR037523">
    <property type="entry name" value="VOC_core"/>
</dbReference>
<evidence type="ECO:0000313" key="2">
    <source>
        <dbReference type="EMBL" id="AFG38333.1"/>
    </source>
</evidence>
<dbReference type="EMBL" id="CP003282">
    <property type="protein sequence ID" value="AFG38333.1"/>
    <property type="molecule type" value="Genomic_DNA"/>
</dbReference>
<dbReference type="SUPFAM" id="SSF54593">
    <property type="entry name" value="Glyoxalase/Bleomycin resistance protein/Dihydroxybiphenyl dioxygenase"/>
    <property type="match status" value="1"/>
</dbReference>
<organism evidence="2 3">
    <name type="scientific">Spirochaeta africana (strain ATCC 700263 / DSM 8902 / Z-7692)</name>
    <dbReference type="NCBI Taxonomy" id="889378"/>
    <lineage>
        <taxon>Bacteria</taxon>
        <taxon>Pseudomonadati</taxon>
        <taxon>Spirochaetota</taxon>
        <taxon>Spirochaetia</taxon>
        <taxon>Spirochaetales</taxon>
        <taxon>Spirochaetaceae</taxon>
        <taxon>Spirochaeta</taxon>
    </lineage>
</organism>
<dbReference type="Proteomes" id="UP000007383">
    <property type="component" value="Chromosome"/>
</dbReference>
<evidence type="ECO:0000259" key="1">
    <source>
        <dbReference type="PROSITE" id="PS51819"/>
    </source>
</evidence>
<dbReference type="OrthoDB" id="9791602at2"/>
<proteinExistence type="predicted"/>
<dbReference type="Pfam" id="PF00903">
    <property type="entry name" value="Glyoxalase"/>
    <property type="match status" value="1"/>
</dbReference>
<dbReference type="CDD" id="cd06587">
    <property type="entry name" value="VOC"/>
    <property type="match status" value="1"/>
</dbReference>
<keyword evidence="3" id="KW-1185">Reference proteome</keyword>
<dbReference type="KEGG" id="sfc:Spiaf_2300"/>
<sequence length="115" mass="12864">MQIRRANTILYCSRWQETVAFYEAGLQLPVLMRKDWFVEFRLADGAALSVADQSRASINSAGGQGITISLAVADTAVLHEQLLQTGLQPGPMRQSWGRDAFFICDPEGNRLEFWS</sequence>
<dbReference type="Gene3D" id="3.10.180.10">
    <property type="entry name" value="2,3-Dihydroxybiphenyl 1,2-Dioxygenase, domain 1"/>
    <property type="match status" value="1"/>
</dbReference>
<protein>
    <recommendedName>
        <fullName evidence="1">VOC domain-containing protein</fullName>
    </recommendedName>
</protein>
<dbReference type="HOGENOM" id="CLU_1989045_0_0_12"/>
<dbReference type="RefSeq" id="WP_014456315.1">
    <property type="nucleotide sequence ID" value="NC_017098.1"/>
</dbReference>
<accession>H9ULE0</accession>